<gene>
    <name evidence="1" type="ORF">DT376_40980</name>
</gene>
<dbReference type="Gene3D" id="3.40.50.300">
    <property type="entry name" value="P-loop containing nucleotide triphosphate hydrolases"/>
    <property type="match status" value="1"/>
</dbReference>
<name>A0A367LVM9_PSEAI</name>
<protein>
    <submittedName>
        <fullName evidence="1">Uncharacterized protein</fullName>
    </submittedName>
</protein>
<comment type="caution">
    <text evidence="1">The sequence shown here is derived from an EMBL/GenBank/DDBJ whole genome shotgun (WGS) entry which is preliminary data.</text>
</comment>
<feature type="non-terminal residue" evidence="1">
    <location>
        <position position="1"/>
    </location>
</feature>
<dbReference type="AlphaFoldDB" id="A0A367LVM9"/>
<dbReference type="EMBL" id="QORE01003274">
    <property type="protein sequence ID" value="RCI69245.1"/>
    <property type="molecule type" value="Genomic_DNA"/>
</dbReference>
<dbReference type="Proteomes" id="UP000253594">
    <property type="component" value="Unassembled WGS sequence"/>
</dbReference>
<accession>A0A367LVM9</accession>
<sequence>AMVAAANRCFAFAEEHPRGAFRFAREGLENPVPFHAVDAQGRAERLLIDGAEAPAMTFWNLDVEAGVLGSAAYRQEMAERSARAIRRWLSLADLGRAGVAAAPGGGGGLRP</sequence>
<dbReference type="InterPro" id="IPR027417">
    <property type="entry name" value="P-loop_NTPase"/>
</dbReference>
<feature type="non-terminal residue" evidence="1">
    <location>
        <position position="111"/>
    </location>
</feature>
<evidence type="ECO:0000313" key="2">
    <source>
        <dbReference type="Proteomes" id="UP000253594"/>
    </source>
</evidence>
<reference evidence="1 2" key="1">
    <citation type="submission" date="2018-07" db="EMBL/GenBank/DDBJ databases">
        <title>Mechanisms of high-level aminoglycoside resistance among Gram-negative pathogens in Brazil.</title>
        <authorList>
            <person name="Ballaben A.S."/>
            <person name="Darini A.L.C."/>
            <person name="Doi Y."/>
        </authorList>
    </citation>
    <scope>NUCLEOTIDE SEQUENCE [LARGE SCALE GENOMIC DNA]</scope>
    <source>
        <strain evidence="1 2">B2-305</strain>
    </source>
</reference>
<evidence type="ECO:0000313" key="1">
    <source>
        <dbReference type="EMBL" id="RCI69245.1"/>
    </source>
</evidence>
<proteinExistence type="predicted"/>
<organism evidence="1 2">
    <name type="scientific">Pseudomonas aeruginosa</name>
    <dbReference type="NCBI Taxonomy" id="287"/>
    <lineage>
        <taxon>Bacteria</taxon>
        <taxon>Pseudomonadati</taxon>
        <taxon>Pseudomonadota</taxon>
        <taxon>Gammaproteobacteria</taxon>
        <taxon>Pseudomonadales</taxon>
        <taxon>Pseudomonadaceae</taxon>
        <taxon>Pseudomonas</taxon>
    </lineage>
</organism>